<dbReference type="FunFam" id="1.10.3720.10:FF:000001">
    <property type="entry name" value="Glycine betaine ABC transporter, permease"/>
    <property type="match status" value="1"/>
</dbReference>
<dbReference type="Gene3D" id="1.10.3720.10">
    <property type="entry name" value="MetI-like"/>
    <property type="match status" value="1"/>
</dbReference>
<keyword evidence="6 7" id="KW-0472">Membrane</keyword>
<feature type="region of interest" description="Disordered" evidence="8">
    <location>
        <begin position="276"/>
        <end position="300"/>
    </location>
</feature>
<sequence>MSAPWPRVPLGAWVEVGVRYLERTFAPSFGAFSSGADALVGGLGALLAAPPAWLLIAAVAAALWRLSGLRTSLLCALALLLVVNLGLWDAFILTLTLVLAAEALVVLLGVPLGILMALSDAAQRALTPLLDAMQTMPSFVYLIPAVTFFGLGLVPGVVATVVFALPPLVRLTNLGLRQVPKDIVEAAEAFGGTRWQRLRKVELPAARPMLLAGVNQSIMLSLSMVVIAALIGAGGLGQEVIRGMNTLDIALGFEAGLAIVIMAVVLDRLTQPRRHPRGQLFSGRSARRAWGGRGTKPEAP</sequence>
<evidence type="ECO:0000256" key="1">
    <source>
        <dbReference type="ARBA" id="ARBA00004141"/>
    </source>
</evidence>
<dbReference type="AlphaFoldDB" id="D7CQ72"/>
<feature type="transmembrane region" description="Helical" evidence="7">
    <location>
        <begin position="218"/>
        <end position="237"/>
    </location>
</feature>
<evidence type="ECO:0000256" key="7">
    <source>
        <dbReference type="RuleBase" id="RU363032"/>
    </source>
</evidence>
<keyword evidence="4 7" id="KW-0812">Transmembrane</keyword>
<name>D7CQ72_TRURR</name>
<dbReference type="SUPFAM" id="SSF161098">
    <property type="entry name" value="MetI-like"/>
    <property type="match status" value="1"/>
</dbReference>
<dbReference type="GO" id="GO:0043190">
    <property type="term" value="C:ATP-binding cassette (ABC) transporter complex"/>
    <property type="evidence" value="ECO:0007669"/>
    <property type="project" value="TreeGrafter"/>
</dbReference>
<dbReference type="OrthoDB" id="9815258at2"/>
<evidence type="ECO:0000256" key="4">
    <source>
        <dbReference type="ARBA" id="ARBA00022692"/>
    </source>
</evidence>
<feature type="transmembrane region" description="Helical" evidence="7">
    <location>
        <begin position="38"/>
        <end position="64"/>
    </location>
</feature>
<reference evidence="10 11" key="2">
    <citation type="journal article" date="2011" name="Stand. Genomic Sci.">
        <title>Complete genome sequence of Truepera radiovictrix type strain (RQ-24).</title>
        <authorList>
            <person name="Ivanova N."/>
            <person name="Rohde C."/>
            <person name="Munk C."/>
            <person name="Nolan M."/>
            <person name="Lucas S."/>
            <person name="Del Rio T.G."/>
            <person name="Tice H."/>
            <person name="Deshpande S."/>
            <person name="Cheng J.F."/>
            <person name="Tapia R."/>
            <person name="Han C."/>
            <person name="Goodwin L."/>
            <person name="Pitluck S."/>
            <person name="Liolios K."/>
            <person name="Mavromatis K."/>
            <person name="Mikhailova N."/>
            <person name="Pati A."/>
            <person name="Chen A."/>
            <person name="Palaniappan K."/>
            <person name="Land M."/>
            <person name="Hauser L."/>
            <person name="Chang Y.J."/>
            <person name="Jeffries C.D."/>
            <person name="Brambilla E."/>
            <person name="Rohde M."/>
            <person name="Goker M."/>
            <person name="Tindall B.J."/>
            <person name="Woyke T."/>
            <person name="Bristow J."/>
            <person name="Eisen J.A."/>
            <person name="Markowitz V."/>
            <person name="Hugenholtz P."/>
            <person name="Kyrpides N.C."/>
            <person name="Klenk H.P."/>
            <person name="Lapidus A."/>
        </authorList>
    </citation>
    <scope>NUCLEOTIDE SEQUENCE [LARGE SCALE GENOMIC DNA]</scope>
    <source>
        <strain evidence="11">DSM 17093 / CIP 108686 / LMG 22925 / RQ-24</strain>
    </source>
</reference>
<keyword evidence="2 7" id="KW-0813">Transport</keyword>
<comment type="subcellular location">
    <subcellularLocation>
        <location evidence="7">Cell membrane</location>
        <topology evidence="7">Multi-pass membrane protein</topology>
    </subcellularLocation>
    <subcellularLocation>
        <location evidence="1">Membrane</location>
        <topology evidence="1">Multi-pass membrane protein</topology>
    </subcellularLocation>
</comment>
<proteinExistence type="inferred from homology"/>
<reference evidence="11" key="1">
    <citation type="submission" date="2010-05" db="EMBL/GenBank/DDBJ databases">
        <title>The complete genome of Truepera radiovictris DSM 17093.</title>
        <authorList>
            <consortium name="US DOE Joint Genome Institute (JGI-PGF)"/>
            <person name="Lucas S."/>
            <person name="Copeland A."/>
            <person name="Lapidus A."/>
            <person name="Glavina del Rio T."/>
            <person name="Dalin E."/>
            <person name="Tice H."/>
            <person name="Bruce D."/>
            <person name="Goodwin L."/>
            <person name="Pitluck S."/>
            <person name="Kyrpides N."/>
            <person name="Mavromatis K."/>
            <person name="Ovchinnikova G."/>
            <person name="Munk A.C."/>
            <person name="Detter J.C."/>
            <person name="Han C."/>
            <person name="Tapia R."/>
            <person name="Land M."/>
            <person name="Hauser L."/>
            <person name="Markowitz V."/>
            <person name="Cheng J.-F."/>
            <person name="Hugenholtz P."/>
            <person name="Woyke T."/>
            <person name="Wu D."/>
            <person name="Tindall B."/>
            <person name="Pomrenke H.G."/>
            <person name="Brambilla E."/>
            <person name="Klenk H.-P."/>
            <person name="Eisen J.A."/>
        </authorList>
    </citation>
    <scope>NUCLEOTIDE SEQUENCE [LARGE SCALE GENOMIC DNA]</scope>
    <source>
        <strain evidence="11">DSM 17093 / CIP 108686 / LMG 22925 / RQ-24</strain>
    </source>
</reference>
<evidence type="ECO:0000256" key="2">
    <source>
        <dbReference type="ARBA" id="ARBA00022448"/>
    </source>
</evidence>
<gene>
    <name evidence="10" type="ordered locus">Trad_1738</name>
</gene>
<dbReference type="PROSITE" id="PS50928">
    <property type="entry name" value="ABC_TM1"/>
    <property type="match status" value="1"/>
</dbReference>
<protein>
    <submittedName>
        <fullName evidence="10">Binding-protein-dependent transport systems inner membrane component</fullName>
    </submittedName>
</protein>
<evidence type="ECO:0000313" key="10">
    <source>
        <dbReference type="EMBL" id="ADI14856.1"/>
    </source>
</evidence>
<dbReference type="InterPro" id="IPR035906">
    <property type="entry name" value="MetI-like_sf"/>
</dbReference>
<dbReference type="Proteomes" id="UP000000379">
    <property type="component" value="Chromosome"/>
</dbReference>
<dbReference type="PANTHER" id="PTHR47737:SF1">
    <property type="entry name" value="GLYCINE BETAINE_PROLINE BETAINE TRANSPORT SYSTEM PERMEASE PROTEIN PROW"/>
    <property type="match status" value="1"/>
</dbReference>
<dbReference type="GO" id="GO:0031460">
    <property type="term" value="P:glycine betaine transport"/>
    <property type="evidence" value="ECO:0007669"/>
    <property type="project" value="TreeGrafter"/>
</dbReference>
<dbReference type="eggNOG" id="COG4176">
    <property type="taxonomic scope" value="Bacteria"/>
</dbReference>
<keyword evidence="5 7" id="KW-1133">Transmembrane helix</keyword>
<dbReference type="STRING" id="649638.Trad_1738"/>
<comment type="similarity">
    <text evidence="7">Belongs to the binding-protein-dependent transport system permease family.</text>
</comment>
<keyword evidence="11" id="KW-1185">Reference proteome</keyword>
<organism evidence="10 11">
    <name type="scientific">Truepera radiovictrix (strain DSM 17093 / CIP 108686 / LMG 22925 / RQ-24)</name>
    <dbReference type="NCBI Taxonomy" id="649638"/>
    <lineage>
        <taxon>Bacteria</taxon>
        <taxon>Thermotogati</taxon>
        <taxon>Deinococcota</taxon>
        <taxon>Deinococci</taxon>
        <taxon>Trueperales</taxon>
        <taxon>Trueperaceae</taxon>
        <taxon>Truepera</taxon>
    </lineage>
</organism>
<keyword evidence="3" id="KW-1003">Cell membrane</keyword>
<dbReference type="KEGG" id="tra:Trad_1738"/>
<evidence type="ECO:0000259" key="9">
    <source>
        <dbReference type="PROSITE" id="PS50928"/>
    </source>
</evidence>
<feature type="transmembrane region" description="Helical" evidence="7">
    <location>
        <begin position="249"/>
        <end position="266"/>
    </location>
</feature>
<dbReference type="HOGENOM" id="CLU_028473_1_0_0"/>
<dbReference type="CDD" id="cd06261">
    <property type="entry name" value="TM_PBP2"/>
    <property type="match status" value="1"/>
</dbReference>
<dbReference type="RefSeq" id="WP_013178223.1">
    <property type="nucleotide sequence ID" value="NC_014221.1"/>
</dbReference>
<accession>D7CQ72</accession>
<dbReference type="GO" id="GO:0015871">
    <property type="term" value="P:choline transport"/>
    <property type="evidence" value="ECO:0007669"/>
    <property type="project" value="TreeGrafter"/>
</dbReference>
<evidence type="ECO:0000256" key="5">
    <source>
        <dbReference type="ARBA" id="ARBA00022989"/>
    </source>
</evidence>
<feature type="transmembrane region" description="Helical" evidence="7">
    <location>
        <begin position="139"/>
        <end position="165"/>
    </location>
</feature>
<dbReference type="GO" id="GO:0005275">
    <property type="term" value="F:amine transmembrane transporter activity"/>
    <property type="evidence" value="ECO:0007669"/>
    <property type="project" value="TreeGrafter"/>
</dbReference>
<feature type="domain" description="ABC transmembrane type-1" evidence="9">
    <location>
        <begin position="91"/>
        <end position="270"/>
    </location>
</feature>
<dbReference type="PANTHER" id="PTHR47737">
    <property type="entry name" value="GLYCINE BETAINE/PROLINE BETAINE TRANSPORT SYSTEM PERMEASE PROTEIN PROW"/>
    <property type="match status" value="1"/>
</dbReference>
<dbReference type="EMBL" id="CP002049">
    <property type="protein sequence ID" value="ADI14856.1"/>
    <property type="molecule type" value="Genomic_DNA"/>
</dbReference>
<dbReference type="GO" id="GO:0015226">
    <property type="term" value="F:carnitine transmembrane transporter activity"/>
    <property type="evidence" value="ECO:0007669"/>
    <property type="project" value="TreeGrafter"/>
</dbReference>
<evidence type="ECO:0000256" key="3">
    <source>
        <dbReference type="ARBA" id="ARBA00022475"/>
    </source>
</evidence>
<evidence type="ECO:0000256" key="8">
    <source>
        <dbReference type="SAM" id="MobiDB-lite"/>
    </source>
</evidence>
<evidence type="ECO:0000313" key="11">
    <source>
        <dbReference type="Proteomes" id="UP000000379"/>
    </source>
</evidence>
<feature type="transmembrane region" description="Helical" evidence="7">
    <location>
        <begin position="97"/>
        <end position="118"/>
    </location>
</feature>
<evidence type="ECO:0000256" key="6">
    <source>
        <dbReference type="ARBA" id="ARBA00023136"/>
    </source>
</evidence>
<dbReference type="InterPro" id="IPR000515">
    <property type="entry name" value="MetI-like"/>
</dbReference>
<feature type="transmembrane region" description="Helical" evidence="7">
    <location>
        <begin position="71"/>
        <end position="91"/>
    </location>
</feature>
<dbReference type="Pfam" id="PF00528">
    <property type="entry name" value="BPD_transp_1"/>
    <property type="match status" value="1"/>
</dbReference>